<comment type="similarity">
    <text evidence="5">Belongs to the ubiquitin conjugation factor E4 family.</text>
</comment>
<comment type="subcellular location">
    <subcellularLocation>
        <location evidence="5">Cytoplasm</location>
    </subcellularLocation>
</comment>
<dbReference type="GO" id="GO:0000209">
    <property type="term" value="P:protein polyubiquitination"/>
    <property type="evidence" value="ECO:0007669"/>
    <property type="project" value="UniProtKB-UniRule"/>
</dbReference>
<dbReference type="PANTHER" id="PTHR13931:SF16">
    <property type="entry name" value="UBIQUITIN CONJUGATION FACTOR E4 A"/>
    <property type="match status" value="1"/>
</dbReference>
<dbReference type="GO" id="GO:0000151">
    <property type="term" value="C:ubiquitin ligase complex"/>
    <property type="evidence" value="ECO:0007669"/>
    <property type="project" value="UniProtKB-UniRule"/>
</dbReference>
<keyword evidence="5" id="KW-0963">Cytoplasm</keyword>
<dbReference type="EMBL" id="LZPO01101856">
    <property type="protein sequence ID" value="OBS63399.1"/>
    <property type="molecule type" value="Genomic_DNA"/>
</dbReference>
<dbReference type="Proteomes" id="UP000092124">
    <property type="component" value="Unassembled WGS sequence"/>
</dbReference>
<evidence type="ECO:0000259" key="6">
    <source>
        <dbReference type="Pfam" id="PF10408"/>
    </source>
</evidence>
<keyword evidence="8" id="KW-1185">Reference proteome</keyword>
<dbReference type="GO" id="GO:0036503">
    <property type="term" value="P:ERAD pathway"/>
    <property type="evidence" value="ECO:0007669"/>
    <property type="project" value="InterPro"/>
</dbReference>
<dbReference type="PANTHER" id="PTHR13931">
    <property type="entry name" value="UBIQUITINATION FACTOR E4"/>
    <property type="match status" value="1"/>
</dbReference>
<comment type="caution">
    <text evidence="7">The sequence shown here is derived from an EMBL/GenBank/DDBJ whole genome shotgun (WGS) entry which is preliminary data.</text>
</comment>
<dbReference type="InterPro" id="IPR019474">
    <property type="entry name" value="Ub_conjug_fac_E4_core"/>
</dbReference>
<evidence type="ECO:0000256" key="4">
    <source>
        <dbReference type="ARBA" id="ARBA00022786"/>
    </source>
</evidence>
<dbReference type="Pfam" id="PF10408">
    <property type="entry name" value="Ufd2P_core"/>
    <property type="match status" value="1"/>
</dbReference>
<comment type="domain">
    <text evidence="5">The U-box domain is required for the ubiquitin protein ligase activity.</text>
</comment>
<comment type="pathway">
    <text evidence="2 5">Protein modification; protein ubiquitination.</text>
</comment>
<dbReference type="AlphaFoldDB" id="A0A1A6GC18"/>
<evidence type="ECO:0000256" key="5">
    <source>
        <dbReference type="RuleBase" id="RU369083"/>
    </source>
</evidence>
<evidence type="ECO:0000313" key="8">
    <source>
        <dbReference type="Proteomes" id="UP000092124"/>
    </source>
</evidence>
<reference evidence="7 8" key="1">
    <citation type="submission" date="2016-06" db="EMBL/GenBank/DDBJ databases">
        <title>The Draft Genome Sequence and Annotation of the Desert Woodrat Neotoma lepida.</title>
        <authorList>
            <person name="Campbell M."/>
            <person name="Oakeson K.F."/>
            <person name="Yandell M."/>
            <person name="Halpert J.R."/>
            <person name="Dearing D."/>
        </authorList>
    </citation>
    <scope>NUCLEOTIDE SEQUENCE [LARGE SCALE GENOMIC DNA]</scope>
    <source>
        <strain evidence="7">417</strain>
        <tissue evidence="7">Liver</tissue>
    </source>
</reference>
<comment type="catalytic activity">
    <reaction evidence="1 5">
        <text>S-ubiquitinyl-[E2 ubiquitin-conjugating enzyme]-L-cysteine + [acceptor protein]-L-lysine = [E2 ubiquitin-conjugating enzyme]-L-cysteine + N(6)-ubiquitinyl-[acceptor protein]-L-lysine.</text>
        <dbReference type="EC" id="2.3.2.27"/>
    </reaction>
</comment>
<organism evidence="7 8">
    <name type="scientific">Neotoma lepida</name>
    <name type="common">Desert woodrat</name>
    <dbReference type="NCBI Taxonomy" id="56216"/>
    <lineage>
        <taxon>Eukaryota</taxon>
        <taxon>Metazoa</taxon>
        <taxon>Chordata</taxon>
        <taxon>Craniata</taxon>
        <taxon>Vertebrata</taxon>
        <taxon>Euteleostomi</taxon>
        <taxon>Mammalia</taxon>
        <taxon>Eutheria</taxon>
        <taxon>Euarchontoglires</taxon>
        <taxon>Glires</taxon>
        <taxon>Rodentia</taxon>
        <taxon>Myomorpha</taxon>
        <taxon>Muroidea</taxon>
        <taxon>Cricetidae</taxon>
        <taxon>Neotominae</taxon>
        <taxon>Neotoma</taxon>
    </lineage>
</organism>
<dbReference type="GO" id="GO:0005634">
    <property type="term" value="C:nucleus"/>
    <property type="evidence" value="ECO:0007669"/>
    <property type="project" value="TreeGrafter"/>
</dbReference>
<evidence type="ECO:0000256" key="3">
    <source>
        <dbReference type="ARBA" id="ARBA00022679"/>
    </source>
</evidence>
<dbReference type="EC" id="2.3.2.27" evidence="5"/>
<feature type="domain" description="Ubiquitin conjugation factor E4 core" evidence="6">
    <location>
        <begin position="3"/>
        <end position="88"/>
    </location>
</feature>
<evidence type="ECO:0000256" key="1">
    <source>
        <dbReference type="ARBA" id="ARBA00000900"/>
    </source>
</evidence>
<evidence type="ECO:0000256" key="2">
    <source>
        <dbReference type="ARBA" id="ARBA00004906"/>
    </source>
</evidence>
<comment type="function">
    <text evidence="5">Ubiquitin-protein ligase that probably functions as an E3 ligase in conjunction with specific E1 and E2 ligases. Also functions as an E4 ligase mediating the assembly of polyubiquitin chains on substrates ubiquitinated by another E3 ubiquitin ligase. Mediates 'Lys-48'-linked polyubiquitination of substrates.</text>
</comment>
<dbReference type="GO" id="GO:0006511">
    <property type="term" value="P:ubiquitin-dependent protein catabolic process"/>
    <property type="evidence" value="ECO:0007669"/>
    <property type="project" value="InterPro"/>
</dbReference>
<dbReference type="GO" id="GO:0005737">
    <property type="term" value="C:cytoplasm"/>
    <property type="evidence" value="ECO:0007669"/>
    <property type="project" value="UniProtKB-SubCell"/>
</dbReference>
<gene>
    <name evidence="7" type="ORF">A6R68_08062</name>
</gene>
<evidence type="ECO:0000313" key="7">
    <source>
        <dbReference type="EMBL" id="OBS63399.1"/>
    </source>
</evidence>
<sequence length="96" mass="10740">MVKINQNLHRLQVAWRDAQQSSSPAADSLREQFERLMTIYLSTKTAMTEPQMLQNCLNLQVSMAVLLVQLAIGNEGSQPIELSFPLPDGYSSLAYV</sequence>
<keyword evidence="3 5" id="KW-0808">Transferase</keyword>
<dbReference type="InterPro" id="IPR045132">
    <property type="entry name" value="UBE4"/>
</dbReference>
<dbReference type="STRING" id="56216.A0A1A6GC18"/>
<dbReference type="GO" id="GO:0034450">
    <property type="term" value="F:ubiquitin-ubiquitin ligase activity"/>
    <property type="evidence" value="ECO:0007669"/>
    <property type="project" value="UniProtKB-UniRule"/>
</dbReference>
<proteinExistence type="inferred from homology"/>
<keyword evidence="4 5" id="KW-0833">Ubl conjugation pathway</keyword>
<protein>
    <recommendedName>
        <fullName evidence="5">Ubiquitin conjugation factor E4</fullName>
        <ecNumber evidence="5">2.3.2.27</ecNumber>
    </recommendedName>
    <alternativeName>
        <fullName evidence="5">RING-type E3 ubiquitin transferase E4</fullName>
    </alternativeName>
</protein>
<name>A0A1A6GC18_NEOLE</name>
<feature type="non-terminal residue" evidence="7">
    <location>
        <position position="96"/>
    </location>
</feature>
<accession>A0A1A6GC18</accession>